<dbReference type="UniPathway" id="UPA00079"/>
<dbReference type="HAMAP" id="MF_00995">
    <property type="entry name" value="MqnA"/>
    <property type="match status" value="1"/>
</dbReference>
<gene>
    <name evidence="4" type="primary">mqnA</name>
    <name evidence="5" type="ORF">DSCO28_01320</name>
</gene>
<dbReference type="AlphaFoldDB" id="A0A5K7ZF38"/>
<accession>A0A5K7ZF38</accession>
<comment type="function">
    <text evidence="4">Catalyzes the dehydration of chorismate into 3-[(1-carboxyvinyl)oxy]benzoate, a step in the biosynthesis of menaquinone (MK, vitamin K2).</text>
</comment>
<evidence type="ECO:0000313" key="6">
    <source>
        <dbReference type="Proteomes" id="UP000425960"/>
    </source>
</evidence>
<dbReference type="Gene3D" id="3.40.190.10">
    <property type="entry name" value="Periplasmic binding protein-like II"/>
    <property type="match status" value="2"/>
</dbReference>
<dbReference type="InterPro" id="IPR030868">
    <property type="entry name" value="MqnA"/>
</dbReference>
<evidence type="ECO:0000256" key="4">
    <source>
        <dbReference type="HAMAP-Rule" id="MF_00995"/>
    </source>
</evidence>
<keyword evidence="2 4" id="KW-0474">Menaquinone biosynthesis</keyword>
<dbReference type="GO" id="GO:0016836">
    <property type="term" value="F:hydro-lyase activity"/>
    <property type="evidence" value="ECO:0007669"/>
    <property type="project" value="UniProtKB-UniRule"/>
</dbReference>
<evidence type="ECO:0000256" key="2">
    <source>
        <dbReference type="ARBA" id="ARBA00022428"/>
    </source>
</evidence>
<dbReference type="Pfam" id="PF02621">
    <property type="entry name" value="VitK2_biosynth"/>
    <property type="match status" value="1"/>
</dbReference>
<organism evidence="5 6">
    <name type="scientific">Desulfosarcina ovata subsp. sediminis</name>
    <dbReference type="NCBI Taxonomy" id="885957"/>
    <lineage>
        <taxon>Bacteria</taxon>
        <taxon>Pseudomonadati</taxon>
        <taxon>Thermodesulfobacteriota</taxon>
        <taxon>Desulfobacteria</taxon>
        <taxon>Desulfobacterales</taxon>
        <taxon>Desulfosarcinaceae</taxon>
        <taxon>Desulfosarcina</taxon>
    </lineage>
</organism>
<dbReference type="SUPFAM" id="SSF53850">
    <property type="entry name" value="Periplasmic binding protein-like II"/>
    <property type="match status" value="1"/>
</dbReference>
<dbReference type="EMBL" id="AP021876">
    <property type="protein sequence ID" value="BBO79566.1"/>
    <property type="molecule type" value="Genomic_DNA"/>
</dbReference>
<dbReference type="GO" id="GO:0009234">
    <property type="term" value="P:menaquinone biosynthetic process"/>
    <property type="evidence" value="ECO:0007669"/>
    <property type="project" value="UniProtKB-UniRule"/>
</dbReference>
<protein>
    <recommendedName>
        <fullName evidence="4">Chorismate dehydratase</fullName>
        <ecNumber evidence="4">4.2.1.151</ecNumber>
    </recommendedName>
    <alternativeName>
        <fullName evidence="4">Menaquinone biosynthetic enzyme MqnA</fullName>
    </alternativeName>
</protein>
<dbReference type="EC" id="4.2.1.151" evidence="4"/>
<dbReference type="RefSeq" id="WP_155320727.1">
    <property type="nucleotide sequence ID" value="NZ_AP021876.1"/>
</dbReference>
<dbReference type="Proteomes" id="UP000425960">
    <property type="component" value="Chromosome"/>
</dbReference>
<reference evidence="5 6" key="1">
    <citation type="submission" date="2019-11" db="EMBL/GenBank/DDBJ databases">
        <title>Comparative genomics of hydrocarbon-degrading Desulfosarcina strains.</title>
        <authorList>
            <person name="Watanabe M."/>
            <person name="Kojima H."/>
            <person name="Fukui M."/>
        </authorList>
    </citation>
    <scope>NUCLEOTIDE SEQUENCE [LARGE SCALE GENOMIC DNA]</scope>
    <source>
        <strain evidence="5 6">28bB2T</strain>
    </source>
</reference>
<comment type="catalytic activity">
    <reaction evidence="4">
        <text>chorismate = 3-[(1-carboxyvinyl)-oxy]benzoate + H2O</text>
        <dbReference type="Rhea" id="RHEA:40051"/>
        <dbReference type="ChEBI" id="CHEBI:15377"/>
        <dbReference type="ChEBI" id="CHEBI:29748"/>
        <dbReference type="ChEBI" id="CHEBI:76981"/>
        <dbReference type="EC" id="4.2.1.151"/>
    </reaction>
</comment>
<evidence type="ECO:0000256" key="1">
    <source>
        <dbReference type="ARBA" id="ARBA00004863"/>
    </source>
</evidence>
<sequence length="261" mass="29181">MSVPIAMIPYTNMAPYRQLGAPDGCHFVPLVPRESISALMAGNVAAAAVPVGGLGQLGQRVEMVGRFGIAAKGPCLSVMLFSRIPFEEMDATRTVRITRETASSVRLLYLLLGTRLGFDRLPRQVRDRGEADAELLIGDRALIRNQRLAKDEGLHVTDLAEKWYAFERLPFVFARWVVRRDAAESVKAAIGHWLDVFQVQEKKLVDQAVGPSAEALGVTDEVIRRYFRVIRRCLDDEDLQGQARFFKMLDKHSSRLVFPAT</sequence>
<name>A0A5K7ZF38_9BACT</name>
<dbReference type="PANTHER" id="PTHR37690:SF1">
    <property type="entry name" value="CHORISMATE DEHYDRATASE"/>
    <property type="match status" value="1"/>
</dbReference>
<comment type="similarity">
    <text evidence="4">Belongs to the MqnA/MqnD family. MqnA subfamily.</text>
</comment>
<keyword evidence="3 4" id="KW-0456">Lyase</keyword>
<evidence type="ECO:0000256" key="3">
    <source>
        <dbReference type="ARBA" id="ARBA00023239"/>
    </source>
</evidence>
<dbReference type="KEGG" id="dov:DSCO28_01320"/>
<proteinExistence type="inferred from homology"/>
<comment type="pathway">
    <text evidence="1 4">Quinol/quinone metabolism; menaquinone biosynthesis.</text>
</comment>
<evidence type="ECO:0000313" key="5">
    <source>
        <dbReference type="EMBL" id="BBO79566.1"/>
    </source>
</evidence>
<dbReference type="InterPro" id="IPR003773">
    <property type="entry name" value="Menaquinone_biosynth"/>
</dbReference>
<dbReference type="PANTHER" id="PTHR37690">
    <property type="entry name" value="CHORISMATE DEHYDRATASE"/>
    <property type="match status" value="1"/>
</dbReference>